<evidence type="ECO:0000256" key="3">
    <source>
        <dbReference type="ARBA" id="ARBA00022763"/>
    </source>
</evidence>
<keyword evidence="2 8" id="KW-0645">Protease</keyword>
<dbReference type="InterPro" id="IPR036590">
    <property type="entry name" value="SRAP-like"/>
</dbReference>
<gene>
    <name evidence="9" type="ORF">HNP48_000569</name>
</gene>
<evidence type="ECO:0000256" key="1">
    <source>
        <dbReference type="ARBA" id="ARBA00008136"/>
    </source>
</evidence>
<evidence type="ECO:0000313" key="9">
    <source>
        <dbReference type="EMBL" id="MBB6557905.1"/>
    </source>
</evidence>
<dbReference type="AlphaFoldDB" id="A0A7X0P9Q5"/>
<evidence type="ECO:0000256" key="4">
    <source>
        <dbReference type="ARBA" id="ARBA00022801"/>
    </source>
</evidence>
<keyword evidence="5" id="KW-0190">Covalent protein-DNA linkage</keyword>
<dbReference type="GO" id="GO:0003697">
    <property type="term" value="F:single-stranded DNA binding"/>
    <property type="evidence" value="ECO:0007669"/>
    <property type="project" value="InterPro"/>
</dbReference>
<accession>A0A7X0P9Q5</accession>
<sequence length="242" mass="26846">MSTHYETLHQPAAYAEAFGVEPPAAVGERHLWPRKQGFFIRRWAEPQPPAAGPQDTPEQAPAARLRVLVPAQWGLVPHWVKSASDGKLRAPKLASAKSDLVATATAFRDAWLQGQRCIVPMLAFHEDDYRQGKARPTRISRVDGKPMGVAGVWARWQGPDGDVLLSYALITVNANNHALMHRYQQPGSEKSMPAILNEGAYDAWLNARVDKAKEFLRQYPAQSLTANPVETKADKVPKGWLD</sequence>
<name>A0A7X0P9Q5_9BURK</name>
<dbReference type="GO" id="GO:0006508">
    <property type="term" value="P:proteolysis"/>
    <property type="evidence" value="ECO:0007669"/>
    <property type="project" value="UniProtKB-KW"/>
</dbReference>
<dbReference type="InterPro" id="IPR003738">
    <property type="entry name" value="SRAP"/>
</dbReference>
<evidence type="ECO:0000256" key="8">
    <source>
        <dbReference type="RuleBase" id="RU364100"/>
    </source>
</evidence>
<dbReference type="EMBL" id="JACHLK010000001">
    <property type="protein sequence ID" value="MBB6557905.1"/>
    <property type="molecule type" value="Genomic_DNA"/>
</dbReference>
<comment type="similarity">
    <text evidence="1 8">Belongs to the SOS response-associated peptidase family.</text>
</comment>
<proteinExistence type="inferred from homology"/>
<evidence type="ECO:0000256" key="2">
    <source>
        <dbReference type="ARBA" id="ARBA00022670"/>
    </source>
</evidence>
<dbReference type="GO" id="GO:0016829">
    <property type="term" value="F:lyase activity"/>
    <property type="evidence" value="ECO:0007669"/>
    <property type="project" value="UniProtKB-KW"/>
</dbReference>
<dbReference type="SUPFAM" id="SSF143081">
    <property type="entry name" value="BB1717-like"/>
    <property type="match status" value="1"/>
</dbReference>
<dbReference type="PANTHER" id="PTHR13604">
    <property type="entry name" value="DC12-RELATED"/>
    <property type="match status" value="1"/>
</dbReference>
<dbReference type="Pfam" id="PF02586">
    <property type="entry name" value="SRAP"/>
    <property type="match status" value="1"/>
</dbReference>
<keyword evidence="10" id="KW-1185">Reference proteome</keyword>
<evidence type="ECO:0000313" key="10">
    <source>
        <dbReference type="Proteomes" id="UP000575083"/>
    </source>
</evidence>
<evidence type="ECO:0000256" key="7">
    <source>
        <dbReference type="ARBA" id="ARBA00023239"/>
    </source>
</evidence>
<evidence type="ECO:0000256" key="6">
    <source>
        <dbReference type="ARBA" id="ARBA00023125"/>
    </source>
</evidence>
<dbReference type="GO" id="GO:0106300">
    <property type="term" value="P:protein-DNA covalent cross-linking repair"/>
    <property type="evidence" value="ECO:0007669"/>
    <property type="project" value="InterPro"/>
</dbReference>
<reference evidence="9 10" key="1">
    <citation type="submission" date="2020-08" db="EMBL/GenBank/DDBJ databases">
        <title>Functional genomics of gut bacteria from endangered species of beetles.</title>
        <authorList>
            <person name="Carlos-Shanley C."/>
        </authorList>
    </citation>
    <scope>NUCLEOTIDE SEQUENCE [LARGE SCALE GENOMIC DNA]</scope>
    <source>
        <strain evidence="9 10">S00198</strain>
    </source>
</reference>
<keyword evidence="7" id="KW-0456">Lyase</keyword>
<dbReference type="EC" id="3.4.-.-" evidence="8"/>
<organism evidence="9 10">
    <name type="scientific">Acidovorax soli</name>
    <dbReference type="NCBI Taxonomy" id="592050"/>
    <lineage>
        <taxon>Bacteria</taxon>
        <taxon>Pseudomonadati</taxon>
        <taxon>Pseudomonadota</taxon>
        <taxon>Betaproteobacteria</taxon>
        <taxon>Burkholderiales</taxon>
        <taxon>Comamonadaceae</taxon>
        <taxon>Acidovorax</taxon>
    </lineage>
</organism>
<keyword evidence="6" id="KW-0238">DNA-binding</keyword>
<keyword evidence="3" id="KW-0227">DNA damage</keyword>
<protein>
    <recommendedName>
        <fullName evidence="8">Abasic site processing protein</fullName>
        <ecNumber evidence="8">3.4.-.-</ecNumber>
    </recommendedName>
</protein>
<dbReference type="Gene3D" id="3.90.1680.10">
    <property type="entry name" value="SOS response associated peptidase-like"/>
    <property type="match status" value="1"/>
</dbReference>
<evidence type="ECO:0000256" key="5">
    <source>
        <dbReference type="ARBA" id="ARBA00023124"/>
    </source>
</evidence>
<keyword evidence="4 8" id="KW-0378">Hydrolase</keyword>
<dbReference type="RefSeq" id="WP_184855318.1">
    <property type="nucleotide sequence ID" value="NZ_JACHLK010000001.1"/>
</dbReference>
<dbReference type="PANTHER" id="PTHR13604:SF0">
    <property type="entry name" value="ABASIC SITE PROCESSING PROTEIN HMCES"/>
    <property type="match status" value="1"/>
</dbReference>
<comment type="caution">
    <text evidence="9">The sequence shown here is derived from an EMBL/GenBank/DDBJ whole genome shotgun (WGS) entry which is preliminary data.</text>
</comment>
<dbReference type="GO" id="GO:0008233">
    <property type="term" value="F:peptidase activity"/>
    <property type="evidence" value="ECO:0007669"/>
    <property type="project" value="UniProtKB-KW"/>
</dbReference>
<dbReference type="Proteomes" id="UP000575083">
    <property type="component" value="Unassembled WGS sequence"/>
</dbReference>